<comment type="caution">
    <text evidence="3">The sequence shown here is derived from an EMBL/GenBank/DDBJ whole genome shotgun (WGS) entry which is preliminary data.</text>
</comment>
<evidence type="ECO:0000259" key="1">
    <source>
        <dbReference type="Pfam" id="PF02263"/>
    </source>
</evidence>
<dbReference type="GO" id="GO:0005525">
    <property type="term" value="F:GTP binding"/>
    <property type="evidence" value="ECO:0007669"/>
    <property type="project" value="InterPro"/>
</dbReference>
<evidence type="ECO:0000313" key="3">
    <source>
        <dbReference type="EMBL" id="KAK0501420.1"/>
    </source>
</evidence>
<dbReference type="Gene3D" id="3.40.50.410">
    <property type="entry name" value="von Willebrand factor, type A domain"/>
    <property type="match status" value="1"/>
</dbReference>
<evidence type="ECO:0000313" key="4">
    <source>
        <dbReference type="Proteomes" id="UP001175228"/>
    </source>
</evidence>
<gene>
    <name evidence="3" type="ORF">EDD18DRAFT_1347504</name>
</gene>
<dbReference type="EMBL" id="JAUEPU010000006">
    <property type="protein sequence ID" value="KAK0501420.1"/>
    <property type="molecule type" value="Genomic_DNA"/>
</dbReference>
<dbReference type="InterPro" id="IPR015894">
    <property type="entry name" value="Guanylate-bd_N"/>
</dbReference>
<reference evidence="3" key="1">
    <citation type="submission" date="2023-06" db="EMBL/GenBank/DDBJ databases">
        <authorList>
            <consortium name="Lawrence Berkeley National Laboratory"/>
            <person name="Ahrendt S."/>
            <person name="Sahu N."/>
            <person name="Indic B."/>
            <person name="Wong-Bajracharya J."/>
            <person name="Merenyi Z."/>
            <person name="Ke H.-M."/>
            <person name="Monk M."/>
            <person name="Kocsube S."/>
            <person name="Drula E."/>
            <person name="Lipzen A."/>
            <person name="Balint B."/>
            <person name="Henrissat B."/>
            <person name="Andreopoulos B."/>
            <person name="Martin F.M."/>
            <person name="Harder C.B."/>
            <person name="Rigling D."/>
            <person name="Ford K.L."/>
            <person name="Foster G.D."/>
            <person name="Pangilinan J."/>
            <person name="Papanicolaou A."/>
            <person name="Barry K."/>
            <person name="LaButti K."/>
            <person name="Viragh M."/>
            <person name="Koriabine M."/>
            <person name="Yan M."/>
            <person name="Riley R."/>
            <person name="Champramary S."/>
            <person name="Plett K.L."/>
            <person name="Tsai I.J."/>
            <person name="Slot J."/>
            <person name="Sipos G."/>
            <person name="Plett J."/>
            <person name="Nagy L.G."/>
            <person name="Grigoriev I.V."/>
        </authorList>
    </citation>
    <scope>NUCLEOTIDE SEQUENCE</scope>
    <source>
        <strain evidence="3">HWK02</strain>
    </source>
</reference>
<dbReference type="InterPro" id="IPR002035">
    <property type="entry name" value="VWF_A"/>
</dbReference>
<dbReference type="PANTHER" id="PTHR22796:SF1">
    <property type="entry name" value="VWFA DOMAIN-CONTAINING PROTEIN"/>
    <property type="match status" value="1"/>
</dbReference>
<evidence type="ECO:0008006" key="5">
    <source>
        <dbReference type="Google" id="ProtNLM"/>
    </source>
</evidence>
<dbReference type="Gene3D" id="3.40.50.300">
    <property type="entry name" value="P-loop containing nucleotide triphosphate hydrolases"/>
    <property type="match status" value="1"/>
</dbReference>
<dbReference type="PANTHER" id="PTHR22796">
    <property type="entry name" value="URG4-RELATED"/>
    <property type="match status" value="1"/>
</dbReference>
<dbReference type="Pfam" id="PF02263">
    <property type="entry name" value="GBP"/>
    <property type="match status" value="1"/>
</dbReference>
<evidence type="ECO:0000259" key="2">
    <source>
        <dbReference type="Pfam" id="PF13519"/>
    </source>
</evidence>
<protein>
    <recommendedName>
        <fullName evidence="5">VWFA domain-containing protein</fullName>
    </recommendedName>
</protein>
<dbReference type="InterPro" id="IPR027417">
    <property type="entry name" value="P-loop_NTPase"/>
</dbReference>
<dbReference type="InterPro" id="IPR036465">
    <property type="entry name" value="vWFA_dom_sf"/>
</dbReference>
<dbReference type="Proteomes" id="UP001175228">
    <property type="component" value="Unassembled WGS sequence"/>
</dbReference>
<feature type="domain" description="Guanylate-binding protein N-terminal" evidence="1">
    <location>
        <begin position="1076"/>
        <end position="1152"/>
    </location>
</feature>
<feature type="domain" description="VWFA" evidence="2">
    <location>
        <begin position="1850"/>
        <end position="1980"/>
    </location>
</feature>
<proteinExistence type="predicted"/>
<name>A0AA39V173_9AGAR</name>
<dbReference type="CDD" id="cd00198">
    <property type="entry name" value="vWFA"/>
    <property type="match status" value="1"/>
</dbReference>
<dbReference type="GO" id="GO:0003924">
    <property type="term" value="F:GTPase activity"/>
    <property type="evidence" value="ECO:0007669"/>
    <property type="project" value="InterPro"/>
</dbReference>
<organism evidence="3 4">
    <name type="scientific">Armillaria luteobubalina</name>
    <dbReference type="NCBI Taxonomy" id="153913"/>
    <lineage>
        <taxon>Eukaryota</taxon>
        <taxon>Fungi</taxon>
        <taxon>Dikarya</taxon>
        <taxon>Basidiomycota</taxon>
        <taxon>Agaricomycotina</taxon>
        <taxon>Agaricomycetes</taxon>
        <taxon>Agaricomycetidae</taxon>
        <taxon>Agaricales</taxon>
        <taxon>Marasmiineae</taxon>
        <taxon>Physalacriaceae</taxon>
        <taxon>Armillaria</taxon>
    </lineage>
</organism>
<dbReference type="SUPFAM" id="SSF52540">
    <property type="entry name" value="P-loop containing nucleoside triphosphate hydrolases"/>
    <property type="match status" value="1"/>
</dbReference>
<dbReference type="Pfam" id="PF13519">
    <property type="entry name" value="VWA_2"/>
    <property type="match status" value="1"/>
</dbReference>
<sequence>MLVDKVPKTSPEGPTDSDLVHEIPGMYRLLDLISEPGSGGLVDKIIIAQDSLKQFANDRSPGAYVSLTKVDFNILDQFAVKPVGVYGSKEEIVPFISSLTVVDPSLCQILIGPQPDLGPSLRSGLYVLNSSISERLFVIYWPEDTTWNDDAISAVKRNRVTFMRYLTKICDQLVCMISPEQAASLFWKETVAEDSFVDLDDNADRLFTFEVHKTNEQEENVTIHHFISHCSRGMLNGEASQAFVTAKYEAHRQRKEAIGKQVYNAMRLESLLTSSGPVCLGPNITDREIVMLINNGLNKHYSAACNSWQARKVEIESSIQHLKQEETVKVKSDEAIQTELSAMLKLAVVQSVTTRFPTLKKDKICPTAMFSDEESTRLHTLLTNFLKIHQAFAQVLDDNLDQEDLMSIRSHSFVSAMKKILVARCMVMGSNHLANDQRRQVIQNFLSSEKLEDTISSMRRPRGPLSFIKSWFRPGKTIKVVEYLAHKNMDLTDAQFLSSLDEIRREEPLLQEAITDVVELVEGYFQRKIDSIVNTLVHRAVMAQESACTLQIDRDAQSRQETRQTDSRKQLIDDIEMENEGDFIDEHSTRKNKGYELTGWKIEHLEPSIEYTVHSLILSEEDRHRIQMDSSFIPTPHIEPSFRLSSHFELSLSSRVLYMHLITSDKCLLIVDNGKGNINIYLEQLSVLDNAIQHNRPRKVLHKDKLGENPVIAYDETKRILLLCASSKLYLFAVDETHCTIQGWGSPISLAPWYASQSVTISHACFVCGSEEILLIDHGQQARVFSLITQQFRPATLSLDSLPRAVYSSPDGACLLLSYTHEDQTILQAYHWNSFGSSHEITLQLPPGFSNDCILSSFVNRNCIHLISLDEQSQSCSSIILDITKKITEFQFKEKGGNRSSHVEGSQGSTRHNSLIECFSDVWTRFPVVAAIQHSIGGGNGVQAPKALTFATDRDFDNFGPHFSDMVQSFELRTRKPTNDVLRHIQVRAVPLSDIASLVAKEDTWPVSQFPLGAWLVNLFCLIPIHIAVTRENRFLPLKDGVASVEWEKSLLGAEVGKIIDSVSLGWYESIFQSYMAKKPVRVVSSMGEQSVGKSYTLNHLVDSSFAGSAMRTTEGVWLSATPTNDALIVALDFEGVHSIERSTQEDTLLVLFNTAISNMVLFRNNFALSRDITGLFQSFQSSSTVLDPTTNPSLFQSTLVIIIKDVTDIEIVKEFSTKFQQIVQDEQDANFISRLHSGRLNIVPWPIIESKSFYSVFSLLRKQLDQQILTHPAAGEFLLTLKTLMAKLKANDWGALSQSLVAHRAQRLLEMLPNALMYGYTETDPEYELLKNFDTDILIDGKDSGARFFLDFSGTLPGQRELTLDHFRSEWQCNHPRQEVPDSDWADLLEQHLQTLVDMRVNRVRAWIESNLSRFTATHATITELNREFDNAQVELASNRHDADMPHDCQTSHQCIMPCEFMDEHTDKAKLCGFPAAHTGKHICTVGAHLCGQPCRLYDKIGCLGGCTKTVDHPDDHMCSARNHACGQPCHLTNASVAFYNCVESNIDGHSRTVLKITIPIHATIGCVQFLVNFANVCALTPTICTGWMCTRRISAVKTILVPQYVLLWELARLTLLLNLSKQRSLAATRHLSTPSIRKSQKDCSALSSSRLASNNMRGLISIAQIRTLFISVNHDAITAAITAPYLWVHVRLGSINAQSDRFLLGHVQREHETSHGSMSKTHWAVDGPAGTSLEINGHKFGSEDDDPYSHDDKSNFAKCDAMCPGPEHATNATNLAQPSYCILPLFHPPETSDERVGLGYLSNDGHVFSCKNPALLQQAFHVIFVIDRFILYYGSGASFLSVFGLRRSSSMGNRDRRPLRNTPVTASIKDTCNNRLGAVYSALHAFWVSRHAAVTANRRGRAQHRRDSYSVILFDNTIIRGTVNDFTSSPRELLNGLLQYQTGRGTNYNLALNDARTVMVQNWSAERAPVVILLSDGECSVEDETVQDLCRTAVALGKPLSLHTVSFGPYNAVLRRITQIALNVQNNAPPDLNAPAAARVDSSYAEALDSVRLAETFLGIAESLRKPRGSLLQ</sequence>
<accession>A0AA39V173</accession>
<dbReference type="SUPFAM" id="SSF53300">
    <property type="entry name" value="vWA-like"/>
    <property type="match status" value="1"/>
</dbReference>
<keyword evidence="4" id="KW-1185">Reference proteome</keyword>